<proteinExistence type="predicted"/>
<dbReference type="Pfam" id="PF07336">
    <property type="entry name" value="ABATE"/>
    <property type="match status" value="1"/>
</dbReference>
<dbReference type="OrthoDB" id="9808437at2"/>
<dbReference type="PANTHER" id="PTHR35525:SF3">
    <property type="entry name" value="BLL6575 PROTEIN"/>
    <property type="match status" value="1"/>
</dbReference>
<dbReference type="Pfam" id="PF11706">
    <property type="entry name" value="zf-CGNR"/>
    <property type="match status" value="1"/>
</dbReference>
<dbReference type="Gene3D" id="1.10.3300.10">
    <property type="entry name" value="Jann2411-like domain"/>
    <property type="match status" value="1"/>
</dbReference>
<organism evidence="2 3">
    <name type="scientific">Labrys okinawensis</name>
    <dbReference type="NCBI Taxonomy" id="346911"/>
    <lineage>
        <taxon>Bacteria</taxon>
        <taxon>Pseudomonadati</taxon>
        <taxon>Pseudomonadota</taxon>
        <taxon>Alphaproteobacteria</taxon>
        <taxon>Hyphomicrobiales</taxon>
        <taxon>Xanthobacteraceae</taxon>
        <taxon>Labrys</taxon>
    </lineage>
</organism>
<dbReference type="InterPro" id="IPR023286">
    <property type="entry name" value="ABATE_dom_sf"/>
</dbReference>
<dbReference type="SUPFAM" id="SSF160904">
    <property type="entry name" value="Jann2411-like"/>
    <property type="match status" value="1"/>
</dbReference>
<accession>A0A2S9QFQ5</accession>
<comment type="caution">
    <text evidence="2">The sequence shown here is derived from an EMBL/GenBank/DDBJ whole genome shotgun (WGS) entry which is preliminary data.</text>
</comment>
<dbReference type="AlphaFoldDB" id="A0A2S9QFQ5"/>
<protein>
    <recommendedName>
        <fullName evidence="1">Zinc finger CGNR domain-containing protein</fullName>
    </recommendedName>
</protein>
<dbReference type="InterPro" id="IPR021005">
    <property type="entry name" value="Znf_CGNR"/>
</dbReference>
<feature type="domain" description="Zinc finger CGNR" evidence="1">
    <location>
        <begin position="161"/>
        <end position="202"/>
    </location>
</feature>
<dbReference type="EMBL" id="PUEJ01000003">
    <property type="protein sequence ID" value="PRH88196.1"/>
    <property type="molecule type" value="Genomic_DNA"/>
</dbReference>
<sequence length="207" mass="23082">MNQVKTIATIRLVGGHPALDFVNTVDAWRDRWGPDLLVSYGDLITWARRGDLIDSALSDRLRQRADSEPAEADAALLRARSLRTTLRNLFLAETMGETGSEEDAARLDGVLQSANHQRELRLAAGIFEWGWRDDGTLDAILHRIAFAAADLLTGRSGRRGVRECHGINCGWLFLDTSRGGRRQWCSEEACGTHMRVRRFRERGGPGA</sequence>
<name>A0A2S9QFQ5_9HYPH</name>
<dbReference type="Proteomes" id="UP000237682">
    <property type="component" value="Unassembled WGS sequence"/>
</dbReference>
<evidence type="ECO:0000313" key="2">
    <source>
        <dbReference type="EMBL" id="PRH88196.1"/>
    </source>
</evidence>
<gene>
    <name evidence="2" type="ORF">C5L14_09985</name>
</gene>
<dbReference type="PANTHER" id="PTHR35525">
    <property type="entry name" value="BLL6575 PROTEIN"/>
    <property type="match status" value="1"/>
</dbReference>
<keyword evidence="3" id="KW-1185">Reference proteome</keyword>
<reference evidence="2 3" key="1">
    <citation type="submission" date="2018-02" db="EMBL/GenBank/DDBJ databases">
        <title>Whole genome sequencing of endophytic bacterium.</title>
        <authorList>
            <person name="Eedara R."/>
            <person name="Podile A.R."/>
        </authorList>
    </citation>
    <scope>NUCLEOTIDE SEQUENCE [LARGE SCALE GENOMIC DNA]</scope>
    <source>
        <strain evidence="2 3">RP1T</strain>
    </source>
</reference>
<dbReference type="InterPro" id="IPR010852">
    <property type="entry name" value="ABATE"/>
</dbReference>
<dbReference type="RefSeq" id="WP_105861862.1">
    <property type="nucleotide sequence ID" value="NZ_PUEJ01000003.1"/>
</dbReference>
<evidence type="ECO:0000313" key="3">
    <source>
        <dbReference type="Proteomes" id="UP000237682"/>
    </source>
</evidence>
<evidence type="ECO:0000259" key="1">
    <source>
        <dbReference type="Pfam" id="PF11706"/>
    </source>
</evidence>